<keyword evidence="3" id="KW-1185">Reference proteome</keyword>
<evidence type="ECO:0000313" key="2">
    <source>
        <dbReference type="EMBL" id="REC73500.1"/>
    </source>
</evidence>
<accession>A0ABX9IHH8</accession>
<dbReference type="Proteomes" id="UP000256491">
    <property type="component" value="Unassembled WGS sequence"/>
</dbReference>
<keyword evidence="1" id="KW-0812">Transmembrane</keyword>
<name>A0ABX9IHH8_9FLAO</name>
<feature type="transmembrane region" description="Helical" evidence="1">
    <location>
        <begin position="229"/>
        <end position="250"/>
    </location>
</feature>
<feature type="transmembrane region" description="Helical" evidence="1">
    <location>
        <begin position="198"/>
        <end position="217"/>
    </location>
</feature>
<keyword evidence="1" id="KW-0472">Membrane</keyword>
<comment type="caution">
    <text evidence="2">The sequence shown here is derived from an EMBL/GenBank/DDBJ whole genome shotgun (WGS) entry which is preliminary data.</text>
</comment>
<sequence length="308" mass="35593">MIFPKAKKIARDLGWYKTEDGVFGLYKGYFFNVSDASLVSTPQYKFVSVTTGNLTEEKWLQINTELVTNKKRLKFTGFEIRDTSILFQFSETFIYTKLKTVYTLFDFLVDLFKKLNIPEQYKCHSCGTNQKINYYNLNDNGILLCDTCFHETNNKFYEIEKLRISKEKNYLTGFLGAVIFSIPWIILWVLSAVYLGRIASAMALIIAFFASIGYSFLKGREGTLKKYIIFLTNIVSIIMANVMTVLALLIKEGSTLKQAILEFQTNETVKEVFYTNIIISSILGLVAWIWILFVMKDEKLIIKRADKF</sequence>
<feature type="transmembrane region" description="Helical" evidence="1">
    <location>
        <begin position="170"/>
        <end position="192"/>
    </location>
</feature>
<dbReference type="EMBL" id="QNUF01000023">
    <property type="protein sequence ID" value="REC73500.1"/>
    <property type="molecule type" value="Genomic_DNA"/>
</dbReference>
<evidence type="ECO:0000313" key="3">
    <source>
        <dbReference type="Proteomes" id="UP000256491"/>
    </source>
</evidence>
<protein>
    <submittedName>
        <fullName evidence="2">Uncharacterized protein</fullName>
    </submittedName>
</protein>
<proteinExistence type="predicted"/>
<gene>
    <name evidence="2" type="ORF">DRF57_17505</name>
</gene>
<feature type="transmembrane region" description="Helical" evidence="1">
    <location>
        <begin position="273"/>
        <end position="294"/>
    </location>
</feature>
<organism evidence="2 3">
    <name type="scientific">Chryseobacterium rhizosphaerae</name>
    <dbReference type="NCBI Taxonomy" id="395937"/>
    <lineage>
        <taxon>Bacteria</taxon>
        <taxon>Pseudomonadati</taxon>
        <taxon>Bacteroidota</taxon>
        <taxon>Flavobacteriia</taxon>
        <taxon>Flavobacteriales</taxon>
        <taxon>Weeksellaceae</taxon>
        <taxon>Chryseobacterium group</taxon>
        <taxon>Chryseobacterium</taxon>
    </lineage>
</organism>
<evidence type="ECO:0000256" key="1">
    <source>
        <dbReference type="SAM" id="Phobius"/>
    </source>
</evidence>
<reference evidence="2 3" key="1">
    <citation type="journal article" date="2010" name="Syst. Appl. Microbiol.">
        <title>Four new species of Chryseobacterium from the rhizosphere of coastal sand dune plants, Chryseobacterium elymi sp. nov., Chryseobacterium hagamense sp. nov., Chryseobacterium lathyri sp. nov. and Chryseobacterium rhizosphaerae sp. nov.</title>
        <authorList>
            <person name="Cho S.H."/>
            <person name="Lee K.S."/>
            <person name="Shin D.S."/>
            <person name="Han J.H."/>
            <person name="Park K.S."/>
            <person name="Lee C.H."/>
            <person name="Park K.H."/>
            <person name="Kim S.B."/>
        </authorList>
    </citation>
    <scope>NUCLEOTIDE SEQUENCE [LARGE SCALE GENOMIC DNA]</scope>
    <source>
        <strain evidence="2 3">KCTC 22548</strain>
    </source>
</reference>
<keyword evidence="1" id="KW-1133">Transmembrane helix</keyword>
<dbReference type="RefSeq" id="WP_115919891.1">
    <property type="nucleotide sequence ID" value="NZ_BJYH01000030.1"/>
</dbReference>